<evidence type="ECO:0000313" key="2">
    <source>
        <dbReference type="EMBL" id="KKA16751.1"/>
    </source>
</evidence>
<evidence type="ECO:0000256" key="1">
    <source>
        <dbReference type="SAM" id="MobiDB-lite"/>
    </source>
</evidence>
<keyword evidence="3" id="KW-1185">Reference proteome</keyword>
<protein>
    <submittedName>
        <fullName evidence="2">Mucin</fullName>
    </submittedName>
</protein>
<comment type="caution">
    <text evidence="2">The sequence shown here is derived from an EMBL/GenBank/DDBJ whole genome shotgun (WGS) entry which is preliminary data.</text>
</comment>
<gene>
    <name evidence="2" type="ORF">T310_9637</name>
</gene>
<name>A0A0F4YFP6_RASE3</name>
<dbReference type="AlphaFoldDB" id="A0A0F4YFP6"/>
<dbReference type="GeneID" id="25321569"/>
<evidence type="ECO:0000313" key="3">
    <source>
        <dbReference type="Proteomes" id="UP000053958"/>
    </source>
</evidence>
<dbReference type="RefSeq" id="XP_013323363.1">
    <property type="nucleotide sequence ID" value="XM_013467909.1"/>
</dbReference>
<feature type="compositionally biased region" description="Basic and acidic residues" evidence="1">
    <location>
        <begin position="48"/>
        <end position="59"/>
    </location>
</feature>
<feature type="non-terminal residue" evidence="2">
    <location>
        <position position="1"/>
    </location>
</feature>
<feature type="region of interest" description="Disordered" evidence="1">
    <location>
        <begin position="181"/>
        <end position="208"/>
    </location>
</feature>
<accession>A0A0F4YFP6</accession>
<feature type="region of interest" description="Disordered" evidence="1">
    <location>
        <begin position="1"/>
        <end position="64"/>
    </location>
</feature>
<sequence>SKLPSPPATSHLQTQQTWNPVPNGTSYRGRTPPRQLPEMELPPSSRKRSWDDAGEEHPSKRVAVSNNTYSAPVCTMAPASTAVPVLPPVVSTGTMPVPTIAVPAPRLPRPNNYQPPSTSMVPTAVPPPPTVSQLPLPNVRAMSSVYNPPTTWPQQQIPATTTTAAPVPTAAPLYNPAVSVSDAGRRQSPFPVTTSTSTISPSSSFTAHTSQNHLSPSFFLVNRHSPYRPVRAVNTLLIPPPSTSLHQPRNLSVDQMHYQPLGKSVSERRTGVLPYVHQEAWPQGPIAQPNFLPSQTYST</sequence>
<dbReference type="Proteomes" id="UP000053958">
    <property type="component" value="Unassembled WGS sequence"/>
</dbReference>
<organism evidence="2 3">
    <name type="scientific">Rasamsonia emersonii (strain ATCC 16479 / CBS 393.64 / IMI 116815)</name>
    <dbReference type="NCBI Taxonomy" id="1408163"/>
    <lineage>
        <taxon>Eukaryota</taxon>
        <taxon>Fungi</taxon>
        <taxon>Dikarya</taxon>
        <taxon>Ascomycota</taxon>
        <taxon>Pezizomycotina</taxon>
        <taxon>Eurotiomycetes</taxon>
        <taxon>Eurotiomycetidae</taxon>
        <taxon>Eurotiales</taxon>
        <taxon>Trichocomaceae</taxon>
        <taxon>Rasamsonia</taxon>
    </lineage>
</organism>
<reference evidence="2 3" key="1">
    <citation type="submission" date="2015-04" db="EMBL/GenBank/DDBJ databases">
        <authorList>
            <person name="Heijne W.H."/>
            <person name="Fedorova N.D."/>
            <person name="Nierman W.C."/>
            <person name="Vollebregt A.W."/>
            <person name="Zhao Z."/>
            <person name="Wu L."/>
            <person name="Kumar M."/>
            <person name="Stam H."/>
            <person name="van den Berg M.A."/>
            <person name="Pel H.J."/>
        </authorList>
    </citation>
    <scope>NUCLEOTIDE SEQUENCE [LARGE SCALE GENOMIC DNA]</scope>
    <source>
        <strain evidence="2 3">CBS 393.64</strain>
    </source>
</reference>
<dbReference type="STRING" id="1408163.A0A0F4YFP6"/>
<feature type="compositionally biased region" description="Low complexity" evidence="1">
    <location>
        <begin position="188"/>
        <end position="206"/>
    </location>
</feature>
<dbReference type="OrthoDB" id="442243at2759"/>
<feature type="compositionally biased region" description="Polar residues" evidence="1">
    <location>
        <begin position="8"/>
        <end position="28"/>
    </location>
</feature>
<proteinExistence type="predicted"/>
<dbReference type="EMBL" id="LASV01000736">
    <property type="protein sequence ID" value="KKA16751.1"/>
    <property type="molecule type" value="Genomic_DNA"/>
</dbReference>